<dbReference type="AlphaFoldDB" id="A0A8C5RYI4"/>
<accession>A0A8C5RYI4</accession>
<dbReference type="InterPro" id="IPR016187">
    <property type="entry name" value="CTDL_fold"/>
</dbReference>
<dbReference type="Ensembl" id="ENSLLTT00000009793.1">
    <property type="protein sequence ID" value="ENSLLTP00000009435.1"/>
    <property type="gene ID" value="ENSLLTG00000007216.1"/>
</dbReference>
<dbReference type="InterPro" id="IPR050828">
    <property type="entry name" value="C-type_lectin/matrix_domain"/>
</dbReference>
<organism evidence="3 4">
    <name type="scientific">Laticauda laticaudata</name>
    <name type="common">Blue-ringed sea krait</name>
    <name type="synonym">Blue-lipped sea krait</name>
    <dbReference type="NCBI Taxonomy" id="8630"/>
    <lineage>
        <taxon>Eukaryota</taxon>
        <taxon>Metazoa</taxon>
        <taxon>Chordata</taxon>
        <taxon>Craniata</taxon>
        <taxon>Vertebrata</taxon>
        <taxon>Euteleostomi</taxon>
        <taxon>Lepidosauria</taxon>
        <taxon>Squamata</taxon>
        <taxon>Bifurcata</taxon>
        <taxon>Unidentata</taxon>
        <taxon>Episquamata</taxon>
        <taxon>Toxicofera</taxon>
        <taxon>Serpentes</taxon>
        <taxon>Colubroidea</taxon>
        <taxon>Elapidae</taxon>
        <taxon>Laticaudinae</taxon>
        <taxon>Laticauda</taxon>
    </lineage>
</organism>
<evidence type="ECO:0000256" key="1">
    <source>
        <dbReference type="ARBA" id="ARBA00004613"/>
    </source>
</evidence>
<keyword evidence="2" id="KW-0964">Secreted</keyword>
<dbReference type="Gene3D" id="3.10.100.10">
    <property type="entry name" value="Mannose-Binding Protein A, subunit A"/>
    <property type="match status" value="1"/>
</dbReference>
<evidence type="ECO:0000313" key="4">
    <source>
        <dbReference type="Proteomes" id="UP000694406"/>
    </source>
</evidence>
<protein>
    <recommendedName>
        <fullName evidence="5">C-type lectin domain-containing protein</fullName>
    </recommendedName>
</protein>
<dbReference type="GO" id="GO:0005576">
    <property type="term" value="C:extracellular region"/>
    <property type="evidence" value="ECO:0007669"/>
    <property type="project" value="UniProtKB-SubCell"/>
</dbReference>
<sequence length="171" mass="19313">MSSEIYVPQLFRDWGNYTSWCKSYNNMIADVLHLYCVGIVGIALLKCRILAIPSYLLYCMALCPAVIPQCPKGWLKFQTNCYYFSADQQPWEMAMSSCLSLKAHLVVIDDKNDTDKQVSHSLDRVSCTFEVPSPPAMIPSSLALFLQEVRHNTVQTFTIARSSNFLLPSVS</sequence>
<dbReference type="InterPro" id="IPR016186">
    <property type="entry name" value="C-type_lectin-like/link_sf"/>
</dbReference>
<dbReference type="Proteomes" id="UP000694406">
    <property type="component" value="Unplaced"/>
</dbReference>
<dbReference type="PANTHER" id="PTHR45710">
    <property type="entry name" value="C-TYPE LECTIN DOMAIN-CONTAINING PROTEIN 180"/>
    <property type="match status" value="1"/>
</dbReference>
<name>A0A8C5RYI4_LATLA</name>
<dbReference type="GeneTree" id="ENSGT01030000237235"/>
<keyword evidence="4" id="KW-1185">Reference proteome</keyword>
<dbReference type="SUPFAM" id="SSF56436">
    <property type="entry name" value="C-type lectin-like"/>
    <property type="match status" value="1"/>
</dbReference>
<evidence type="ECO:0000313" key="3">
    <source>
        <dbReference type="Ensembl" id="ENSLLTP00000009435.1"/>
    </source>
</evidence>
<evidence type="ECO:0000256" key="2">
    <source>
        <dbReference type="ARBA" id="ARBA00022525"/>
    </source>
</evidence>
<comment type="subcellular location">
    <subcellularLocation>
        <location evidence="1">Secreted</location>
    </subcellularLocation>
</comment>
<reference evidence="3" key="2">
    <citation type="submission" date="2025-09" db="UniProtKB">
        <authorList>
            <consortium name="Ensembl"/>
        </authorList>
    </citation>
    <scope>IDENTIFICATION</scope>
</reference>
<proteinExistence type="predicted"/>
<reference evidence="3" key="1">
    <citation type="submission" date="2025-08" db="UniProtKB">
        <authorList>
            <consortium name="Ensembl"/>
        </authorList>
    </citation>
    <scope>IDENTIFICATION</scope>
</reference>
<evidence type="ECO:0008006" key="5">
    <source>
        <dbReference type="Google" id="ProtNLM"/>
    </source>
</evidence>
<dbReference type="PANTHER" id="PTHR45710:SF26">
    <property type="entry name" value="RH26557P"/>
    <property type="match status" value="1"/>
</dbReference>